<sequence length="325" mass="34311">MVGGTRLITGRRGLAASVLAGLTSGGARADEDWPQRPLRVVIPWPPGGQVDRYGRPLADALSRILGQPIVIENKGGAGGLIGAEQVSRARPDGYTLLLANNTAIVGSVANNPGNARFDTLKDFTPIGIVQESPGLFVAHPSLGAANFDEFVAIARKSPHPIPFASSGQGAAASMAAEAMRRRYGLEFLEVVYQGGGPRMGALLSGEVKFTMFDINLVREHLASGAVRALIGTGPARFEELPEVPSFGDIGLTEFDFRNWQALLAPAGVPGPVLERLRGALAEAARSPAFLQVAQDGGTAIFQTGAEAEARIARGFRDIRELQRKN</sequence>
<dbReference type="PIRSF" id="PIRSF017082">
    <property type="entry name" value="YflP"/>
    <property type="match status" value="1"/>
</dbReference>
<dbReference type="CDD" id="cd07012">
    <property type="entry name" value="PBP2_Bug_TTT"/>
    <property type="match status" value="1"/>
</dbReference>
<dbReference type="InterPro" id="IPR042100">
    <property type="entry name" value="Bug_dom1"/>
</dbReference>
<organism evidence="2 3">
    <name type="scientific">Roseomonas populi</name>
    <dbReference type="NCBI Taxonomy" id="3121582"/>
    <lineage>
        <taxon>Bacteria</taxon>
        <taxon>Pseudomonadati</taxon>
        <taxon>Pseudomonadota</taxon>
        <taxon>Alphaproteobacteria</taxon>
        <taxon>Acetobacterales</taxon>
        <taxon>Roseomonadaceae</taxon>
        <taxon>Roseomonas</taxon>
    </lineage>
</organism>
<dbReference type="RefSeq" id="WP_257719199.1">
    <property type="nucleotide sequence ID" value="NZ_JANJOU010000036.1"/>
</dbReference>
<gene>
    <name evidence="2" type="ORF">NRP21_26220</name>
</gene>
<dbReference type="EMBL" id="JANJOU010000036">
    <property type="protein sequence ID" value="MCR0985553.1"/>
    <property type="molecule type" value="Genomic_DNA"/>
</dbReference>
<dbReference type="InterPro" id="IPR005064">
    <property type="entry name" value="BUG"/>
</dbReference>
<dbReference type="Gene3D" id="3.40.190.150">
    <property type="entry name" value="Bordetella uptake gene, domain 1"/>
    <property type="match status" value="1"/>
</dbReference>
<dbReference type="PANTHER" id="PTHR42928">
    <property type="entry name" value="TRICARBOXYLATE-BINDING PROTEIN"/>
    <property type="match status" value="1"/>
</dbReference>
<dbReference type="Proteomes" id="UP001524642">
    <property type="component" value="Unassembled WGS sequence"/>
</dbReference>
<dbReference type="Gene3D" id="3.40.190.10">
    <property type="entry name" value="Periplasmic binding protein-like II"/>
    <property type="match status" value="1"/>
</dbReference>
<proteinExistence type="inferred from homology"/>
<dbReference type="PANTHER" id="PTHR42928:SF5">
    <property type="entry name" value="BLR1237 PROTEIN"/>
    <property type="match status" value="1"/>
</dbReference>
<comment type="caution">
    <text evidence="2">The sequence shown here is derived from an EMBL/GenBank/DDBJ whole genome shotgun (WGS) entry which is preliminary data.</text>
</comment>
<reference evidence="2 3" key="1">
    <citation type="submission" date="2022-06" db="EMBL/GenBank/DDBJ databases">
        <title>Roseomonas CN29.</title>
        <authorList>
            <person name="Cheng Y."/>
            <person name="He X."/>
        </authorList>
    </citation>
    <scope>NUCLEOTIDE SEQUENCE [LARGE SCALE GENOMIC DNA]</scope>
    <source>
        <strain evidence="2 3">CN29</strain>
    </source>
</reference>
<name>A0ABT1XBQ7_9PROT</name>
<evidence type="ECO:0000256" key="1">
    <source>
        <dbReference type="ARBA" id="ARBA00006987"/>
    </source>
</evidence>
<protein>
    <submittedName>
        <fullName evidence="2">Tripartite tricarboxylate transporter substrate binding protein</fullName>
    </submittedName>
</protein>
<evidence type="ECO:0000313" key="2">
    <source>
        <dbReference type="EMBL" id="MCR0985553.1"/>
    </source>
</evidence>
<keyword evidence="3" id="KW-1185">Reference proteome</keyword>
<dbReference type="Pfam" id="PF03401">
    <property type="entry name" value="TctC"/>
    <property type="match status" value="1"/>
</dbReference>
<comment type="similarity">
    <text evidence="1">Belongs to the UPF0065 (bug) family.</text>
</comment>
<evidence type="ECO:0000313" key="3">
    <source>
        <dbReference type="Proteomes" id="UP001524642"/>
    </source>
</evidence>
<accession>A0ABT1XBQ7</accession>